<feature type="compositionally biased region" description="Polar residues" evidence="5">
    <location>
        <begin position="310"/>
        <end position="319"/>
    </location>
</feature>
<feature type="region of interest" description="Disordered" evidence="5">
    <location>
        <begin position="301"/>
        <end position="371"/>
    </location>
</feature>
<evidence type="ECO:0000256" key="2">
    <source>
        <dbReference type="ARBA" id="ARBA00022771"/>
    </source>
</evidence>
<reference evidence="7 8" key="1">
    <citation type="submission" date="2015-01" db="EMBL/GenBank/DDBJ databases">
        <title>The Genome Sequence of Exophiala mesophila CBS40295.</title>
        <authorList>
            <consortium name="The Broad Institute Genomics Platform"/>
            <person name="Cuomo C."/>
            <person name="de Hoog S."/>
            <person name="Gorbushina A."/>
            <person name="Stielow B."/>
            <person name="Teixiera M."/>
            <person name="Abouelleil A."/>
            <person name="Chapman S.B."/>
            <person name="Priest M."/>
            <person name="Young S.K."/>
            <person name="Wortman J."/>
            <person name="Nusbaum C."/>
            <person name="Birren B."/>
        </authorList>
    </citation>
    <scope>NUCLEOTIDE SEQUENCE [LARGE SCALE GENOMIC DNA]</scope>
    <source>
        <strain evidence="7 8">CBS 40295</strain>
    </source>
</reference>
<feature type="region of interest" description="Disordered" evidence="5">
    <location>
        <begin position="796"/>
        <end position="881"/>
    </location>
</feature>
<dbReference type="InterPro" id="IPR036855">
    <property type="entry name" value="Znf_CCCH_sf"/>
</dbReference>
<evidence type="ECO:0000256" key="5">
    <source>
        <dbReference type="SAM" id="MobiDB-lite"/>
    </source>
</evidence>
<feature type="compositionally biased region" description="Basic and acidic residues" evidence="5">
    <location>
        <begin position="904"/>
        <end position="921"/>
    </location>
</feature>
<feature type="compositionally biased region" description="Polar residues" evidence="5">
    <location>
        <begin position="1"/>
        <end position="26"/>
    </location>
</feature>
<evidence type="ECO:0000256" key="1">
    <source>
        <dbReference type="ARBA" id="ARBA00022723"/>
    </source>
</evidence>
<dbReference type="AlphaFoldDB" id="A0A0D2AC88"/>
<proteinExistence type="predicted"/>
<gene>
    <name evidence="7" type="ORF">PV10_00373</name>
</gene>
<feature type="compositionally biased region" description="Basic and acidic residues" evidence="5">
    <location>
        <begin position="851"/>
        <end position="865"/>
    </location>
</feature>
<dbReference type="GO" id="GO:0008270">
    <property type="term" value="F:zinc ion binding"/>
    <property type="evidence" value="ECO:0007669"/>
    <property type="project" value="UniProtKB-KW"/>
</dbReference>
<dbReference type="SMART" id="SM00356">
    <property type="entry name" value="ZnF_C3H1"/>
    <property type="match status" value="1"/>
</dbReference>
<dbReference type="SUPFAM" id="SSF90229">
    <property type="entry name" value="CCCH zinc finger"/>
    <property type="match status" value="1"/>
</dbReference>
<feature type="compositionally biased region" description="Basic and acidic residues" evidence="5">
    <location>
        <begin position="696"/>
        <end position="711"/>
    </location>
</feature>
<feature type="domain" description="C3H1-type" evidence="6">
    <location>
        <begin position="1228"/>
        <end position="1255"/>
    </location>
</feature>
<feature type="compositionally biased region" description="Basic and acidic residues" evidence="5">
    <location>
        <begin position="1190"/>
        <end position="1208"/>
    </location>
</feature>
<dbReference type="Proteomes" id="UP000054302">
    <property type="component" value="Unassembled WGS sequence"/>
</dbReference>
<dbReference type="PROSITE" id="PS50103">
    <property type="entry name" value="ZF_C3H1"/>
    <property type="match status" value="1"/>
</dbReference>
<feature type="compositionally biased region" description="Low complexity" evidence="5">
    <location>
        <begin position="154"/>
        <end position="174"/>
    </location>
</feature>
<dbReference type="STRING" id="212818.A0A0D2AC88"/>
<feature type="zinc finger region" description="C3H1-type" evidence="4">
    <location>
        <begin position="1228"/>
        <end position="1255"/>
    </location>
</feature>
<evidence type="ECO:0000313" key="7">
    <source>
        <dbReference type="EMBL" id="KIV96518.1"/>
    </source>
</evidence>
<feature type="compositionally biased region" description="Low complexity" evidence="5">
    <location>
        <begin position="1150"/>
        <end position="1165"/>
    </location>
</feature>
<sequence length="1255" mass="137393">MDPSINSAMNGSQHGENHFNPNNNSFLDEITDFTDPGHLHTNDELSQFFDPALFEASALGPGFSQQAQPLSQNNFNQNQPRQSNSPGLSQFNSPQPSYQHPQFPQHTQHSQHPQHPQHPQPMFNSQPMPQSSYDPRFFVRPSQSPVNYDGFAYHPQIGYQPQQYQQHQQQQMNMPPRPSPSPATNLQQRPPPQHQHPTSAVSYTNIAQRQPTIPAGQQTPDVIQFNPYDQGHPTNGPFVDPNMLSANHMGNSGGKFAHQEYPPPHSQGTGTLPNYQPQQTYLQPEFFNTSSLDPRFLDGAPAPHPGFTDPPTNIITTQGAPVGPPANQTGKPIPPVSKPKATKSISKKTKPESLSETDSSDDELAIEEDEPEMIPAVLAVAQPTDERGKLLYNAVNAVWSPRNRSASVEKVRSAIAAFGDTVRGLRDSWKSKNDSLRKAELPNSPTASDVTLLKEEVAKYRSIMELLMTRSLLHGHPTIVKRYAYPVFPALSATCYKSCSGEFRLMCKYWSPRLLTGPGPDCTNLDSFNNVICKLFLHSGMRILAISIATSCLDSVQDITWRDFPPRVMLGRKLDICFDINANANKLIRLGENQFTMSALYSFMLDRVNAGDYDSSLVSNILKFVVKFETLDTEMLEMTKVSKILQRFTKKATNESKTLAQTILNNAVAASAKKNVDAKGDKAASPQTVDSPGALLRKEIVTGMKRPREGDAAPPTAAKKAAKTSSKPLALQNAERRKALEAAQGAKGGDKTSLGNSAAAGSATPGATASKGKVAVLPPPKSAVFGSLLSASKKPGTSLAARAAAAKDKPSPGTTTAANSVKDPSKRDSPPRNGAVSAAKTSSSFLDLLTDMEKKPEKAEKKELEIPNETEEERTRRLRKEARRRLRVTWKADAELVEIRHFTHDPEEEVGHNDSQVRDVGDIGGEGEMLKLHQGVAEEEEDEDEDSFEELEPYTPPSEVDFNILAEDGSGLSLFAENFARFGGPTKAESASSESQSKHEQDTLMAIYVSKSDRPPTPKEPDDDDGEFEPAEPEVPFGEPKEEVRRREREYVERQARLKPQTGNTSPGPQKSSSAIPTDLQQFLGNLRNQQSQPVQVAPVAPSTNYQTLLSSVEQIKLQLQGQNSTSPYQQPAPAAIPTNIDLGAILASLQQQSQQSQPHAQTSSITSQLSGLPLGLGANPNPYPGATEDQSRKHGRGDGHDHDDYGRKGGSKKKKPMSGSSEAKPYNYKTQKCSFWEQGKCLKGDKCTYLHGDE</sequence>
<dbReference type="VEuPathDB" id="FungiDB:PV10_00373"/>
<protein>
    <recommendedName>
        <fullName evidence="6">C3H1-type domain-containing protein</fullName>
    </recommendedName>
</protein>
<dbReference type="RefSeq" id="XP_016228092.1">
    <property type="nucleotide sequence ID" value="XM_016364443.1"/>
</dbReference>
<dbReference type="Gene3D" id="4.10.1000.10">
    <property type="entry name" value="Zinc finger, CCCH-type"/>
    <property type="match status" value="1"/>
</dbReference>
<feature type="region of interest" description="Disordered" evidence="5">
    <location>
        <begin position="984"/>
        <end position="1099"/>
    </location>
</feature>
<feature type="compositionally biased region" description="Acidic residues" evidence="5">
    <location>
        <begin position="358"/>
        <end position="371"/>
    </location>
</feature>
<feature type="region of interest" description="Disordered" evidence="5">
    <location>
        <begin position="675"/>
        <end position="774"/>
    </location>
</feature>
<accession>A0A0D2AC88</accession>
<keyword evidence="3 4" id="KW-0862">Zinc</keyword>
<dbReference type="InterPro" id="IPR000571">
    <property type="entry name" value="Znf_CCCH"/>
</dbReference>
<feature type="compositionally biased region" description="Low complexity" evidence="5">
    <location>
        <begin position="99"/>
        <end position="114"/>
    </location>
</feature>
<keyword evidence="2 4" id="KW-0863">Zinc-finger</keyword>
<feature type="compositionally biased region" description="Low complexity" evidence="5">
    <location>
        <begin position="712"/>
        <end position="731"/>
    </location>
</feature>
<evidence type="ECO:0000313" key="8">
    <source>
        <dbReference type="Proteomes" id="UP000054302"/>
    </source>
</evidence>
<dbReference type="EMBL" id="KN847520">
    <property type="protein sequence ID" value="KIV96518.1"/>
    <property type="molecule type" value="Genomic_DNA"/>
</dbReference>
<feature type="compositionally biased region" description="Basic and acidic residues" evidence="5">
    <location>
        <begin position="1011"/>
        <end position="1020"/>
    </location>
</feature>
<name>A0A0D2AC88_EXOME</name>
<evidence type="ECO:0000259" key="6">
    <source>
        <dbReference type="PROSITE" id="PS50103"/>
    </source>
</evidence>
<feature type="region of interest" description="Disordered" evidence="5">
    <location>
        <begin position="1"/>
        <end position="43"/>
    </location>
</feature>
<feature type="compositionally biased region" description="Low complexity" evidence="5">
    <location>
        <begin position="757"/>
        <end position="770"/>
    </location>
</feature>
<dbReference type="GeneID" id="27318218"/>
<feature type="region of interest" description="Disordered" evidence="5">
    <location>
        <begin position="59"/>
        <end position="201"/>
    </location>
</feature>
<organism evidence="7 8">
    <name type="scientific">Exophiala mesophila</name>
    <name type="common">Black yeast-like fungus</name>
    <dbReference type="NCBI Taxonomy" id="212818"/>
    <lineage>
        <taxon>Eukaryota</taxon>
        <taxon>Fungi</taxon>
        <taxon>Dikarya</taxon>
        <taxon>Ascomycota</taxon>
        <taxon>Pezizomycotina</taxon>
        <taxon>Eurotiomycetes</taxon>
        <taxon>Chaetothyriomycetidae</taxon>
        <taxon>Chaetothyriales</taxon>
        <taxon>Herpotrichiellaceae</taxon>
        <taxon>Exophiala</taxon>
    </lineage>
</organism>
<feature type="compositionally biased region" description="Acidic residues" evidence="5">
    <location>
        <begin position="1021"/>
        <end position="1032"/>
    </location>
</feature>
<feature type="compositionally biased region" description="Acidic residues" evidence="5">
    <location>
        <begin position="937"/>
        <end position="952"/>
    </location>
</feature>
<dbReference type="OrthoDB" id="4347at2759"/>
<feature type="region of interest" description="Disordered" evidence="5">
    <location>
        <begin position="934"/>
        <end position="961"/>
    </location>
</feature>
<feature type="compositionally biased region" description="Polar residues" evidence="5">
    <location>
        <begin position="63"/>
        <end position="98"/>
    </location>
</feature>
<keyword evidence="1 4" id="KW-0479">Metal-binding</keyword>
<evidence type="ECO:0000256" key="4">
    <source>
        <dbReference type="PROSITE-ProRule" id="PRU00723"/>
    </source>
</evidence>
<keyword evidence="8" id="KW-1185">Reference proteome</keyword>
<feature type="compositionally biased region" description="Polar residues" evidence="5">
    <location>
        <begin position="122"/>
        <end position="133"/>
    </location>
</feature>
<feature type="compositionally biased region" description="Basic and acidic residues" evidence="5">
    <location>
        <begin position="1039"/>
        <end position="1056"/>
    </location>
</feature>
<feature type="compositionally biased region" description="Low complexity" evidence="5">
    <location>
        <begin position="1090"/>
        <end position="1099"/>
    </location>
</feature>
<feature type="region of interest" description="Disordered" evidence="5">
    <location>
        <begin position="904"/>
        <end position="923"/>
    </location>
</feature>
<feature type="region of interest" description="Disordered" evidence="5">
    <location>
        <begin position="1150"/>
        <end position="1226"/>
    </location>
</feature>
<evidence type="ECO:0000256" key="3">
    <source>
        <dbReference type="ARBA" id="ARBA00022833"/>
    </source>
</evidence>
<feature type="compositionally biased region" description="Polar residues" evidence="5">
    <location>
        <begin position="1061"/>
        <end position="1089"/>
    </location>
</feature>